<dbReference type="Gene3D" id="2.60.40.790">
    <property type="match status" value="1"/>
</dbReference>
<name>A0A542E5M4_9MICO</name>
<dbReference type="InterPro" id="IPR040612">
    <property type="entry name" value="ArsA_HSP20-like"/>
</dbReference>
<dbReference type="InterPro" id="IPR027417">
    <property type="entry name" value="P-loop_NTPase"/>
</dbReference>
<feature type="domain" description="ArsA HSP20-like" evidence="3">
    <location>
        <begin position="335"/>
        <end position="396"/>
    </location>
</feature>
<dbReference type="CDD" id="cd02035">
    <property type="entry name" value="ArsA"/>
    <property type="match status" value="1"/>
</dbReference>
<organism evidence="4 5">
    <name type="scientific">Lapillicoccus jejuensis</name>
    <dbReference type="NCBI Taxonomy" id="402171"/>
    <lineage>
        <taxon>Bacteria</taxon>
        <taxon>Bacillati</taxon>
        <taxon>Actinomycetota</taxon>
        <taxon>Actinomycetes</taxon>
        <taxon>Micrococcales</taxon>
        <taxon>Intrasporangiaceae</taxon>
        <taxon>Lapillicoccus</taxon>
    </lineage>
</organism>
<accession>A0A542E5M4</accession>
<evidence type="ECO:0000259" key="3">
    <source>
        <dbReference type="Pfam" id="PF17886"/>
    </source>
</evidence>
<dbReference type="InterPro" id="IPR016300">
    <property type="entry name" value="ATPase_ArsA/GET3"/>
</dbReference>
<comment type="caution">
    <text evidence="4">The sequence shown here is derived from an EMBL/GenBank/DDBJ whole genome shotgun (WGS) entry which is preliminary data.</text>
</comment>
<dbReference type="PANTHER" id="PTHR10803">
    <property type="entry name" value="ARSENICAL PUMP-DRIVING ATPASE ARSENITE-TRANSLOCATING ATPASE"/>
    <property type="match status" value="1"/>
</dbReference>
<dbReference type="OrthoDB" id="9780677at2"/>
<evidence type="ECO:0000259" key="2">
    <source>
        <dbReference type="Pfam" id="PF02374"/>
    </source>
</evidence>
<dbReference type="Proteomes" id="UP000317893">
    <property type="component" value="Unassembled WGS sequence"/>
</dbReference>
<sequence>MRIVLFTGKGGVGKTTTAAATAVAAARAGLRTLVLSTDAAHSLGDALGVPLPDAPATGPVDVEPRLRALHASAGRTLDPSWRLVQDYLLRVLDSVGVDPVVADELTALPGADEVAALLALHEHAGSGEHDLVVVDCAPTAETLRLLALPEALAWHLERLLPAQRGLLRTLRPAATAAAGVPLPGPEVVETVRGWLQRMREVQRLLTGQQASVRLVTTPERVVVAESRRTWTSLSLYGVAVDGVVVNRLLPDAQRAARTGGAPDPWLAGWNAAQQEGLREVAESFAGVPVTTTPYLAREPVGPDALAELAAAGGVDPQALLSPVPRHGLAVKRMGEEFVLSLDLPLADRGDVDLKRRDAELLVSVGGHRRVLALPAVLTRCTVRGAAVRDGTLRVRFTPTPGAWPASLAAAGGTRG</sequence>
<dbReference type="SUPFAM" id="SSF52540">
    <property type="entry name" value="P-loop containing nucleoside triphosphate hydrolases"/>
    <property type="match status" value="1"/>
</dbReference>
<protein>
    <submittedName>
        <fullName evidence="4">Arsenite efflux ATP-binding protein ArsA</fullName>
    </submittedName>
</protein>
<gene>
    <name evidence="4" type="ORF">FB458_3771</name>
</gene>
<dbReference type="Pfam" id="PF17886">
    <property type="entry name" value="ArsA_HSP20"/>
    <property type="match status" value="1"/>
</dbReference>
<dbReference type="GO" id="GO:0005524">
    <property type="term" value="F:ATP binding"/>
    <property type="evidence" value="ECO:0007669"/>
    <property type="project" value="UniProtKB-KW"/>
</dbReference>
<dbReference type="InterPro" id="IPR025723">
    <property type="entry name" value="ArsA/GET3_ATPase-like"/>
</dbReference>
<dbReference type="EMBL" id="VFMN01000001">
    <property type="protein sequence ID" value="TQJ10642.1"/>
    <property type="molecule type" value="Genomic_DNA"/>
</dbReference>
<dbReference type="Gene3D" id="3.40.50.300">
    <property type="entry name" value="P-loop containing nucleotide triphosphate hydrolases"/>
    <property type="match status" value="1"/>
</dbReference>
<dbReference type="Pfam" id="PF02374">
    <property type="entry name" value="ArsA_ATPase"/>
    <property type="match status" value="1"/>
</dbReference>
<feature type="domain" description="ArsA/GET3 Anion-transporting ATPase-like" evidence="2">
    <location>
        <begin position="1"/>
        <end position="310"/>
    </location>
</feature>
<evidence type="ECO:0000313" key="5">
    <source>
        <dbReference type="Proteomes" id="UP000317893"/>
    </source>
</evidence>
<dbReference type="RefSeq" id="WP_141849838.1">
    <property type="nucleotide sequence ID" value="NZ_BAAAPR010000012.1"/>
</dbReference>
<reference evidence="4 5" key="1">
    <citation type="submission" date="2019-06" db="EMBL/GenBank/DDBJ databases">
        <title>Sequencing the genomes of 1000 actinobacteria strains.</title>
        <authorList>
            <person name="Klenk H.-P."/>
        </authorList>
    </citation>
    <scope>NUCLEOTIDE SEQUENCE [LARGE SCALE GENOMIC DNA]</scope>
    <source>
        <strain evidence="4 5">DSM 18607</strain>
    </source>
</reference>
<proteinExistence type="inferred from homology"/>
<evidence type="ECO:0000256" key="1">
    <source>
        <dbReference type="ARBA" id="ARBA00011040"/>
    </source>
</evidence>
<comment type="similarity">
    <text evidence="1">Belongs to the arsA ATPase family.</text>
</comment>
<keyword evidence="5" id="KW-1185">Reference proteome</keyword>
<evidence type="ECO:0000313" key="4">
    <source>
        <dbReference type="EMBL" id="TQJ10642.1"/>
    </source>
</evidence>
<dbReference type="GO" id="GO:0016887">
    <property type="term" value="F:ATP hydrolysis activity"/>
    <property type="evidence" value="ECO:0007669"/>
    <property type="project" value="InterPro"/>
</dbReference>
<keyword evidence="4" id="KW-0067">ATP-binding</keyword>
<dbReference type="AlphaFoldDB" id="A0A542E5M4"/>
<keyword evidence="4" id="KW-0547">Nucleotide-binding</keyword>
<dbReference type="InterPro" id="IPR008978">
    <property type="entry name" value="HSP20-like_chaperone"/>
</dbReference>
<dbReference type="PANTHER" id="PTHR10803:SF3">
    <property type="entry name" value="ATPASE GET3"/>
    <property type="match status" value="1"/>
</dbReference>
<dbReference type="NCBIfam" id="TIGR00345">
    <property type="entry name" value="GET3_arsA_TRC40"/>
    <property type="match status" value="1"/>
</dbReference>